<keyword evidence="2" id="KW-1185">Reference proteome</keyword>
<name>A0A0D0BVE8_9AGAR</name>
<organism evidence="1 2">
    <name type="scientific">Collybiopsis luxurians FD-317 M1</name>
    <dbReference type="NCBI Taxonomy" id="944289"/>
    <lineage>
        <taxon>Eukaryota</taxon>
        <taxon>Fungi</taxon>
        <taxon>Dikarya</taxon>
        <taxon>Basidiomycota</taxon>
        <taxon>Agaricomycotina</taxon>
        <taxon>Agaricomycetes</taxon>
        <taxon>Agaricomycetidae</taxon>
        <taxon>Agaricales</taxon>
        <taxon>Marasmiineae</taxon>
        <taxon>Omphalotaceae</taxon>
        <taxon>Collybiopsis</taxon>
        <taxon>Collybiopsis luxurians</taxon>
    </lineage>
</organism>
<proteinExistence type="predicted"/>
<dbReference type="AlphaFoldDB" id="A0A0D0BVE8"/>
<evidence type="ECO:0000313" key="2">
    <source>
        <dbReference type="Proteomes" id="UP000053593"/>
    </source>
</evidence>
<reference evidence="1 2" key="1">
    <citation type="submission" date="2014-04" db="EMBL/GenBank/DDBJ databases">
        <title>Evolutionary Origins and Diversification of the Mycorrhizal Mutualists.</title>
        <authorList>
            <consortium name="DOE Joint Genome Institute"/>
            <consortium name="Mycorrhizal Genomics Consortium"/>
            <person name="Kohler A."/>
            <person name="Kuo A."/>
            <person name="Nagy L.G."/>
            <person name="Floudas D."/>
            <person name="Copeland A."/>
            <person name="Barry K.W."/>
            <person name="Cichocki N."/>
            <person name="Veneault-Fourrey C."/>
            <person name="LaButti K."/>
            <person name="Lindquist E.A."/>
            <person name="Lipzen A."/>
            <person name="Lundell T."/>
            <person name="Morin E."/>
            <person name="Murat C."/>
            <person name="Riley R."/>
            <person name="Ohm R."/>
            <person name="Sun H."/>
            <person name="Tunlid A."/>
            <person name="Henrissat B."/>
            <person name="Grigoriev I.V."/>
            <person name="Hibbett D.S."/>
            <person name="Martin F."/>
        </authorList>
    </citation>
    <scope>NUCLEOTIDE SEQUENCE [LARGE SCALE GENOMIC DNA]</scope>
    <source>
        <strain evidence="1 2">FD-317 M1</strain>
    </source>
</reference>
<dbReference type="EMBL" id="KN834826">
    <property type="protein sequence ID" value="KIK53629.1"/>
    <property type="molecule type" value="Genomic_DNA"/>
</dbReference>
<evidence type="ECO:0000313" key="1">
    <source>
        <dbReference type="EMBL" id="KIK53629.1"/>
    </source>
</evidence>
<accession>A0A0D0BVE8</accession>
<protein>
    <submittedName>
        <fullName evidence="1">Uncharacterized protein</fullName>
    </submittedName>
</protein>
<dbReference type="HOGENOM" id="CLU_2483599_0_0_1"/>
<dbReference type="Proteomes" id="UP000053593">
    <property type="component" value="Unassembled WGS sequence"/>
</dbReference>
<gene>
    <name evidence="1" type="ORF">GYMLUDRAFT_49268</name>
</gene>
<sequence>MENSHSFGLLDPKHSALLLKQEHYKLTIFNAVQLLFHGQVGSGVLTPLGLALLQIPRHTIQEAAFVPSTRVELFLPSLHHEAADQID</sequence>